<evidence type="ECO:0000313" key="2">
    <source>
        <dbReference type="EMBL" id="PWI65522.1"/>
    </source>
</evidence>
<dbReference type="AlphaFoldDB" id="A0A2U3DTE7"/>
<feature type="region of interest" description="Disordered" evidence="1">
    <location>
        <begin position="493"/>
        <end position="539"/>
    </location>
</feature>
<evidence type="ECO:0000256" key="1">
    <source>
        <dbReference type="SAM" id="MobiDB-lite"/>
    </source>
</evidence>
<dbReference type="Proteomes" id="UP000245956">
    <property type="component" value="Unassembled WGS sequence"/>
</dbReference>
<feature type="compositionally biased region" description="Polar residues" evidence="1">
    <location>
        <begin position="503"/>
        <end position="515"/>
    </location>
</feature>
<feature type="region of interest" description="Disordered" evidence="1">
    <location>
        <begin position="1"/>
        <end position="38"/>
    </location>
</feature>
<feature type="compositionally biased region" description="Low complexity" evidence="1">
    <location>
        <begin position="303"/>
        <end position="313"/>
    </location>
</feature>
<reference evidence="2 3" key="1">
    <citation type="journal article" date="2016" name="Front. Microbiol.">
        <title>Genome and transcriptome sequences reveal the specific parasitism of the nematophagous Purpureocillium lilacinum 36-1.</title>
        <authorList>
            <person name="Xie J."/>
            <person name="Li S."/>
            <person name="Mo C."/>
            <person name="Xiao X."/>
            <person name="Peng D."/>
            <person name="Wang G."/>
            <person name="Xiao Y."/>
        </authorList>
    </citation>
    <scope>NUCLEOTIDE SEQUENCE [LARGE SCALE GENOMIC DNA]</scope>
    <source>
        <strain evidence="2 3">36-1</strain>
    </source>
</reference>
<feature type="region of interest" description="Disordered" evidence="1">
    <location>
        <begin position="282"/>
        <end position="313"/>
    </location>
</feature>
<gene>
    <name evidence="2" type="ORF">PCL_06941</name>
</gene>
<organism evidence="2 3">
    <name type="scientific">Purpureocillium lilacinum</name>
    <name type="common">Paecilomyces lilacinus</name>
    <dbReference type="NCBI Taxonomy" id="33203"/>
    <lineage>
        <taxon>Eukaryota</taxon>
        <taxon>Fungi</taxon>
        <taxon>Dikarya</taxon>
        <taxon>Ascomycota</taxon>
        <taxon>Pezizomycotina</taxon>
        <taxon>Sordariomycetes</taxon>
        <taxon>Hypocreomycetidae</taxon>
        <taxon>Hypocreales</taxon>
        <taxon>Ophiocordycipitaceae</taxon>
        <taxon>Purpureocillium</taxon>
    </lineage>
</organism>
<feature type="region of interest" description="Disordered" evidence="1">
    <location>
        <begin position="440"/>
        <end position="460"/>
    </location>
</feature>
<comment type="caution">
    <text evidence="2">The sequence shown here is derived from an EMBL/GenBank/DDBJ whole genome shotgun (WGS) entry which is preliminary data.</text>
</comment>
<dbReference type="EMBL" id="LCWV01000032">
    <property type="protein sequence ID" value="PWI65522.1"/>
    <property type="molecule type" value="Genomic_DNA"/>
</dbReference>
<feature type="compositionally biased region" description="Pro residues" evidence="1">
    <location>
        <begin position="608"/>
        <end position="618"/>
    </location>
</feature>
<feature type="region of interest" description="Disordered" evidence="1">
    <location>
        <begin position="151"/>
        <end position="170"/>
    </location>
</feature>
<accession>A0A2U3DTE7</accession>
<protein>
    <submittedName>
        <fullName evidence="2">Uncharacterized protein</fullName>
    </submittedName>
</protein>
<feature type="region of interest" description="Disordered" evidence="1">
    <location>
        <begin position="331"/>
        <end position="375"/>
    </location>
</feature>
<proteinExistence type="predicted"/>
<name>A0A2U3DTE7_PURLI</name>
<evidence type="ECO:0000313" key="3">
    <source>
        <dbReference type="Proteomes" id="UP000245956"/>
    </source>
</evidence>
<feature type="compositionally biased region" description="Basic and acidic residues" evidence="1">
    <location>
        <begin position="1"/>
        <end position="12"/>
    </location>
</feature>
<feature type="compositionally biased region" description="Basic residues" evidence="1">
    <location>
        <begin position="346"/>
        <end position="357"/>
    </location>
</feature>
<feature type="region of interest" description="Disordered" evidence="1">
    <location>
        <begin position="594"/>
        <end position="635"/>
    </location>
</feature>
<sequence>MGAREQPGRQDEPETVDGIGGVGGRVHDRHQRRVPVGRQPPSAMRAYCEGEMGWEAIRVHAPPQWKSCAVQRRKGPLRVESRDVDTCMFLNRSVAEKHACIPLPPPPWTGAAALCHKGAPSRLDVVVAAPGRAASAATSGITWTDGHTWNSESSATGKQMAASNAPGGGGVRPMIRGGELACRSGAWAITASETAANLAGPSSPVVLVRPALELLNCNPLVLTTSSPAFEYQGAARAKQQYEAAQAVPPPPHARRVVNPLFKRPPKPSTLVSISAACAWPAPQPAKSNAGGWQVRRPTGPMGRAPAQRSPPRTARAPSAAAVQEVQVATAATAAAARRGGEGPIRPRIRRRQRRAGRPARCPLKAPPLSRPTLAGGRDRIQGTGLECSVPWPVPESSAQQHRTKHPRFDFAIDPSSWDPCAARSQRAGPDIAQLRVMGPPGAYSRGRREPAEHAPQPVSAESHGVVIAGDDAAARLLGKPSIALPASTWTGAGRGLAAPPAQAQPSRTPPSNTRANRWHSLRPSSRFQGRPASDPGLGPTAAVIDVNHSAALEPAGRCCGRWTAGLDRCWWPAAMDGANLSIHPWSYGHRGGRAPPVLGERRPRPLSVLPPPHHPSSPPSSSSSLPSSSTSPHGSPLPPILHLFSLSSASTFLEKY</sequence>
<feature type="compositionally biased region" description="Low complexity" evidence="1">
    <location>
        <begin position="619"/>
        <end position="634"/>
    </location>
</feature>